<gene>
    <name evidence="1" type="ORF">J2W98_000206</name>
</gene>
<evidence type="ECO:0000313" key="2">
    <source>
        <dbReference type="Proteomes" id="UP001266807"/>
    </source>
</evidence>
<name>A0ABU1Q8K2_9BACL</name>
<dbReference type="Proteomes" id="UP001266807">
    <property type="component" value="Unassembled WGS sequence"/>
</dbReference>
<reference evidence="1 2" key="1">
    <citation type="submission" date="2023-07" db="EMBL/GenBank/DDBJ databases">
        <title>Sorghum-associated microbial communities from plants grown in Nebraska, USA.</title>
        <authorList>
            <person name="Schachtman D."/>
        </authorList>
    </citation>
    <scope>NUCLEOTIDE SEQUENCE [LARGE SCALE GENOMIC DNA]</scope>
    <source>
        <strain evidence="1 2">BE143</strain>
    </source>
</reference>
<protein>
    <submittedName>
        <fullName evidence="1">Uncharacterized protein</fullName>
    </submittedName>
</protein>
<organism evidence="1 2">
    <name type="scientific">Paenibacillus peoriae</name>
    <dbReference type="NCBI Taxonomy" id="59893"/>
    <lineage>
        <taxon>Bacteria</taxon>
        <taxon>Bacillati</taxon>
        <taxon>Bacillota</taxon>
        <taxon>Bacilli</taxon>
        <taxon>Bacillales</taxon>
        <taxon>Paenibacillaceae</taxon>
        <taxon>Paenibacillus</taxon>
    </lineage>
</organism>
<proteinExistence type="predicted"/>
<sequence>MPNMLRKFSLGRVVGTPESLQAVSEDETYQKY</sequence>
<comment type="caution">
    <text evidence="1">The sequence shown here is derived from an EMBL/GenBank/DDBJ whole genome shotgun (WGS) entry which is preliminary data.</text>
</comment>
<keyword evidence="2" id="KW-1185">Reference proteome</keyword>
<accession>A0ABU1Q8K2</accession>
<dbReference type="EMBL" id="JAVDUG010000001">
    <property type="protein sequence ID" value="MDR6775959.1"/>
    <property type="molecule type" value="Genomic_DNA"/>
</dbReference>
<evidence type="ECO:0000313" key="1">
    <source>
        <dbReference type="EMBL" id="MDR6775959.1"/>
    </source>
</evidence>